<feature type="transmembrane region" description="Helical" evidence="5">
    <location>
        <begin position="267"/>
        <end position="286"/>
    </location>
</feature>
<dbReference type="SUPFAM" id="SSF90112">
    <property type="entry name" value="Neurotransmitter-gated ion-channel transmembrane pore"/>
    <property type="match status" value="1"/>
</dbReference>
<feature type="domain" description="Neurotransmitter-gated ion-channel ligand-binding" evidence="6">
    <location>
        <begin position="26"/>
        <end position="233"/>
    </location>
</feature>
<dbReference type="CDD" id="cd19051">
    <property type="entry name" value="LGIC_TM_cation"/>
    <property type="match status" value="1"/>
</dbReference>
<dbReference type="GO" id="GO:0007268">
    <property type="term" value="P:chemical synaptic transmission"/>
    <property type="evidence" value="ECO:0000318"/>
    <property type="project" value="GO_Central"/>
</dbReference>
<proteinExistence type="inferred from homology"/>
<evidence type="ECO:0000256" key="2">
    <source>
        <dbReference type="ARBA" id="ARBA00022692"/>
    </source>
</evidence>
<dbReference type="InterPro" id="IPR006202">
    <property type="entry name" value="Neur_chan_lig-bd"/>
</dbReference>
<evidence type="ECO:0000256" key="3">
    <source>
        <dbReference type="ARBA" id="ARBA00022989"/>
    </source>
</evidence>
<comment type="similarity">
    <text evidence="5">Belongs to the ligand-gated ion channel (TC 1.A.9) family.</text>
</comment>
<feature type="chain" id="PRO_5039963305" evidence="5">
    <location>
        <begin position="23"/>
        <end position="435"/>
    </location>
</feature>
<sequence>MIAKTVFAFALLYLSCFQIVTGVTEREVANMLLAGYQKEGRPVRDPTQAVVTSLDVLLIQIIKLIPQRQVLVINFWIVQRWRDDFLTWDPAEYGNISTIRLGSENIWRPRLVNYNRQHAEGWSELPDTNAIVRSDGEVIWTYPITIHSTCVLDIARFPFDVQKCPLKFGSWTYDSLDLKLVNHSKTGNIDYFAANGEWELLSFELELNQVEHSCCPGVPWDDMTYTITLQRRPTFFLFNLVAPSVTLALLTVWGFWLPPDSGERLSLCLSLLLALTFLQQTVTAYLPDTATNIPLINVFFVANILLVGVSSILTIFTLSIHFNSVNLPPVPNWLRCLFCLEQSDSSTCRVNAPHVNEVDDADAFFATNGANPTWRLVRRVKKFIRQLNEERGRKTHNLKTEREWKILVGKIDRCLLIAFIIALVVITASVLGPNK</sequence>
<dbReference type="GO" id="GO:0034220">
    <property type="term" value="P:monoatomic ion transmembrane transport"/>
    <property type="evidence" value="ECO:0000318"/>
    <property type="project" value="GO_Central"/>
</dbReference>
<dbReference type="GO" id="GO:0043005">
    <property type="term" value="C:neuron projection"/>
    <property type="evidence" value="ECO:0000318"/>
    <property type="project" value="GO_Central"/>
</dbReference>
<keyword evidence="3 5" id="KW-1133">Transmembrane helix</keyword>
<feature type="signal peptide" evidence="5">
    <location>
        <begin position="1"/>
        <end position="22"/>
    </location>
</feature>
<dbReference type="Gene3D" id="2.70.170.10">
    <property type="entry name" value="Neurotransmitter-gated ion-channel ligand-binding domain"/>
    <property type="match status" value="1"/>
</dbReference>
<accession>A0A9J7KT28</accession>
<keyword evidence="5" id="KW-0406">Ion transport</keyword>
<evidence type="ECO:0000259" key="6">
    <source>
        <dbReference type="Pfam" id="PF02931"/>
    </source>
</evidence>
<keyword evidence="5" id="KW-0813">Transport</keyword>
<dbReference type="InterPro" id="IPR038050">
    <property type="entry name" value="Neuro_actylchol_rec"/>
</dbReference>
<dbReference type="RefSeq" id="XP_035669753.1">
    <property type="nucleotide sequence ID" value="XM_035813860.1"/>
</dbReference>
<evidence type="ECO:0000256" key="1">
    <source>
        <dbReference type="ARBA" id="ARBA00004141"/>
    </source>
</evidence>
<keyword evidence="5" id="KW-0407">Ion channel</keyword>
<name>A0A9J7KT28_BRAFL</name>
<evidence type="ECO:0000313" key="8">
    <source>
        <dbReference type="Proteomes" id="UP000001554"/>
    </source>
</evidence>
<dbReference type="Pfam" id="PF02931">
    <property type="entry name" value="Neur_chan_LBD"/>
    <property type="match status" value="1"/>
</dbReference>
<feature type="transmembrane region" description="Helical" evidence="5">
    <location>
        <begin position="414"/>
        <end position="432"/>
    </location>
</feature>
<protein>
    <submittedName>
        <fullName evidence="9">Neuronal acetylcholine receptor subunit alpha-10-like isoform X3</fullName>
    </submittedName>
</protein>
<comment type="subcellular location">
    <subcellularLocation>
        <location evidence="1">Membrane</location>
        <topology evidence="1">Multi-pass membrane protein</topology>
    </subcellularLocation>
</comment>
<dbReference type="GO" id="GO:0042391">
    <property type="term" value="P:regulation of membrane potential"/>
    <property type="evidence" value="ECO:0000318"/>
    <property type="project" value="GO_Central"/>
</dbReference>
<evidence type="ECO:0000313" key="9">
    <source>
        <dbReference type="RefSeq" id="XP_035669753.1"/>
    </source>
</evidence>
<dbReference type="SUPFAM" id="SSF63712">
    <property type="entry name" value="Nicotinic receptor ligand binding domain-like"/>
    <property type="match status" value="1"/>
</dbReference>
<evidence type="ECO:0000256" key="4">
    <source>
        <dbReference type="ARBA" id="ARBA00023136"/>
    </source>
</evidence>
<dbReference type="Gene3D" id="1.20.58.390">
    <property type="entry name" value="Neurotransmitter-gated ion-channel transmembrane domain"/>
    <property type="match status" value="1"/>
</dbReference>
<feature type="transmembrane region" description="Helical" evidence="5">
    <location>
        <begin position="298"/>
        <end position="318"/>
    </location>
</feature>
<keyword evidence="5" id="KW-0732">Signal</keyword>
<feature type="domain" description="Neurotransmitter-gated ion-channel transmembrane" evidence="7">
    <location>
        <begin position="241"/>
        <end position="339"/>
    </location>
</feature>
<evidence type="ECO:0000256" key="5">
    <source>
        <dbReference type="RuleBase" id="RU000687"/>
    </source>
</evidence>
<dbReference type="GO" id="GO:1904315">
    <property type="term" value="F:transmitter-gated monoatomic ion channel activity involved in regulation of postsynaptic membrane potential"/>
    <property type="evidence" value="ECO:0000318"/>
    <property type="project" value="GO_Central"/>
</dbReference>
<dbReference type="GeneID" id="118411537"/>
<dbReference type="GO" id="GO:0098794">
    <property type="term" value="C:postsynapse"/>
    <property type="evidence" value="ECO:0007669"/>
    <property type="project" value="GOC"/>
</dbReference>
<dbReference type="GO" id="GO:0005886">
    <property type="term" value="C:plasma membrane"/>
    <property type="evidence" value="ECO:0000318"/>
    <property type="project" value="GO_Central"/>
</dbReference>
<dbReference type="InterPro" id="IPR006029">
    <property type="entry name" value="Neurotrans-gated_channel_TM"/>
</dbReference>
<reference evidence="8" key="1">
    <citation type="journal article" date="2020" name="Nat. Ecol. Evol.">
        <title>Deeply conserved synteny resolves early events in vertebrate evolution.</title>
        <authorList>
            <person name="Simakov O."/>
            <person name="Marletaz F."/>
            <person name="Yue J.X."/>
            <person name="O'Connell B."/>
            <person name="Jenkins J."/>
            <person name="Brandt A."/>
            <person name="Calef R."/>
            <person name="Tung C.H."/>
            <person name="Huang T.K."/>
            <person name="Schmutz J."/>
            <person name="Satoh N."/>
            <person name="Yu J.K."/>
            <person name="Putnam N.H."/>
            <person name="Green R.E."/>
            <person name="Rokhsar D.S."/>
        </authorList>
    </citation>
    <scope>NUCLEOTIDE SEQUENCE [LARGE SCALE GENOMIC DNA]</scope>
    <source>
        <strain evidence="8">S238N-H82</strain>
    </source>
</reference>
<dbReference type="Proteomes" id="UP000001554">
    <property type="component" value="Chromosome 3"/>
</dbReference>
<dbReference type="OrthoDB" id="10014614at2759"/>
<dbReference type="AlphaFoldDB" id="A0A9J7KT28"/>
<dbReference type="PANTHER" id="PTHR18945">
    <property type="entry name" value="NEUROTRANSMITTER GATED ION CHANNEL"/>
    <property type="match status" value="1"/>
</dbReference>
<dbReference type="InterPro" id="IPR018000">
    <property type="entry name" value="Neurotransmitter_ion_chnl_CS"/>
</dbReference>
<dbReference type="PROSITE" id="PS00236">
    <property type="entry name" value="NEUROTR_ION_CHANNEL"/>
    <property type="match status" value="1"/>
</dbReference>
<feature type="transmembrane region" description="Helical" evidence="5">
    <location>
        <begin position="235"/>
        <end position="255"/>
    </location>
</feature>
<dbReference type="FunFam" id="2.70.170.10:FF:000030">
    <property type="entry name" value="AcetylCholine Receptor"/>
    <property type="match status" value="1"/>
</dbReference>
<reference evidence="9" key="2">
    <citation type="submission" date="2025-08" db="UniProtKB">
        <authorList>
            <consortium name="RefSeq"/>
        </authorList>
    </citation>
    <scope>IDENTIFICATION</scope>
    <source>
        <strain evidence="9">S238N-H82</strain>
        <tissue evidence="9">Testes</tissue>
    </source>
</reference>
<dbReference type="GO" id="GO:0005892">
    <property type="term" value="C:acetylcholine-gated channel complex"/>
    <property type="evidence" value="ECO:0000318"/>
    <property type="project" value="GO_Central"/>
</dbReference>
<dbReference type="GO" id="GO:0045202">
    <property type="term" value="C:synapse"/>
    <property type="evidence" value="ECO:0000318"/>
    <property type="project" value="GO_Central"/>
</dbReference>
<dbReference type="CDD" id="cd18997">
    <property type="entry name" value="LGIC_ECD_nAChR"/>
    <property type="match status" value="1"/>
</dbReference>
<dbReference type="PRINTS" id="PR00252">
    <property type="entry name" value="NRIONCHANNEL"/>
</dbReference>
<dbReference type="GO" id="GO:0005231">
    <property type="term" value="F:excitatory extracellular ligand-gated monoatomic ion channel activity"/>
    <property type="evidence" value="ECO:0000318"/>
    <property type="project" value="GO_Central"/>
</dbReference>
<dbReference type="Pfam" id="PF02932">
    <property type="entry name" value="Neur_chan_memb"/>
    <property type="match status" value="1"/>
</dbReference>
<keyword evidence="8" id="KW-1185">Reference proteome</keyword>
<organism evidence="8 9">
    <name type="scientific">Branchiostoma floridae</name>
    <name type="common">Florida lancelet</name>
    <name type="synonym">Amphioxus</name>
    <dbReference type="NCBI Taxonomy" id="7739"/>
    <lineage>
        <taxon>Eukaryota</taxon>
        <taxon>Metazoa</taxon>
        <taxon>Chordata</taxon>
        <taxon>Cephalochordata</taxon>
        <taxon>Leptocardii</taxon>
        <taxon>Amphioxiformes</taxon>
        <taxon>Branchiostomatidae</taxon>
        <taxon>Branchiostoma</taxon>
    </lineage>
</organism>
<dbReference type="InterPro" id="IPR006201">
    <property type="entry name" value="Neur_channel"/>
</dbReference>
<dbReference type="InterPro" id="IPR036734">
    <property type="entry name" value="Neur_chan_lig-bd_sf"/>
</dbReference>
<gene>
    <name evidence="9" type="primary">LOC118411537</name>
</gene>
<dbReference type="InterPro" id="IPR036719">
    <property type="entry name" value="Neuro-gated_channel_TM_sf"/>
</dbReference>
<keyword evidence="2 5" id="KW-0812">Transmembrane</keyword>
<dbReference type="GO" id="GO:0004888">
    <property type="term" value="F:transmembrane signaling receptor activity"/>
    <property type="evidence" value="ECO:0007669"/>
    <property type="project" value="InterPro"/>
</dbReference>
<keyword evidence="4 5" id="KW-0472">Membrane</keyword>
<evidence type="ECO:0000259" key="7">
    <source>
        <dbReference type="Pfam" id="PF02932"/>
    </source>
</evidence>